<accession>A0A1E3IPU5</accession>
<gene>
    <name evidence="2" type="ORF">L203_102993</name>
</gene>
<dbReference type="OrthoDB" id="2015405at2759"/>
<dbReference type="PANTHER" id="PTHR30466">
    <property type="entry name" value="FLAVIN REDUCTASE"/>
    <property type="match status" value="1"/>
</dbReference>
<dbReference type="Gene3D" id="2.30.110.10">
    <property type="entry name" value="Electron Transport, Fmn-binding Protein, Chain A"/>
    <property type="match status" value="2"/>
</dbReference>
<evidence type="ECO:0000313" key="2">
    <source>
        <dbReference type="EMBL" id="WVN87798.1"/>
    </source>
</evidence>
<keyword evidence="1" id="KW-0560">Oxidoreductase</keyword>
<dbReference type="KEGG" id="cdep:91087204"/>
<evidence type="ECO:0000313" key="3">
    <source>
        <dbReference type="Proteomes" id="UP000094043"/>
    </source>
</evidence>
<reference evidence="2" key="2">
    <citation type="journal article" date="2022" name="Elife">
        <title>Obligate sexual reproduction of a homothallic fungus closely related to the Cryptococcus pathogenic species complex.</title>
        <authorList>
            <person name="Passer A.R."/>
            <person name="Clancey S.A."/>
            <person name="Shea T."/>
            <person name="David-Palma M."/>
            <person name="Averette A.F."/>
            <person name="Boekhout T."/>
            <person name="Porcel B.M."/>
            <person name="Nowrousian M."/>
            <person name="Cuomo C.A."/>
            <person name="Sun S."/>
            <person name="Heitman J."/>
            <person name="Coelho M.A."/>
        </authorList>
    </citation>
    <scope>NUCLEOTIDE SEQUENCE</scope>
    <source>
        <strain evidence="2">CBS 7841</strain>
    </source>
</reference>
<dbReference type="GO" id="GO:0042602">
    <property type="term" value="F:riboflavin reductase (NADPH) activity"/>
    <property type="evidence" value="ECO:0007669"/>
    <property type="project" value="TreeGrafter"/>
</dbReference>
<keyword evidence="3" id="KW-1185">Reference proteome</keyword>
<organism evidence="2 3">
    <name type="scientific">Cryptococcus depauperatus CBS 7841</name>
    <dbReference type="NCBI Taxonomy" id="1295531"/>
    <lineage>
        <taxon>Eukaryota</taxon>
        <taxon>Fungi</taxon>
        <taxon>Dikarya</taxon>
        <taxon>Basidiomycota</taxon>
        <taxon>Agaricomycotina</taxon>
        <taxon>Tremellomycetes</taxon>
        <taxon>Tremellales</taxon>
        <taxon>Cryptococcaceae</taxon>
        <taxon>Cryptococcus</taxon>
    </lineage>
</organism>
<dbReference type="SMART" id="SM00903">
    <property type="entry name" value="Flavin_Reduct"/>
    <property type="match status" value="1"/>
</dbReference>
<dbReference type="AlphaFoldDB" id="A0A1E3IPU5"/>
<dbReference type="GO" id="GO:0010181">
    <property type="term" value="F:FMN binding"/>
    <property type="evidence" value="ECO:0007669"/>
    <property type="project" value="InterPro"/>
</dbReference>
<dbReference type="RefSeq" id="XP_066068498.1">
    <property type="nucleotide sequence ID" value="XM_066212401.1"/>
</dbReference>
<dbReference type="Pfam" id="PF01613">
    <property type="entry name" value="Flavin_Reduct"/>
    <property type="match status" value="1"/>
</dbReference>
<evidence type="ECO:0000256" key="1">
    <source>
        <dbReference type="ARBA" id="ARBA00023002"/>
    </source>
</evidence>
<dbReference type="VEuPathDB" id="FungiDB:L203_01738"/>
<reference evidence="2" key="3">
    <citation type="submission" date="2024-01" db="EMBL/GenBank/DDBJ databases">
        <authorList>
            <person name="Coelho M.A."/>
            <person name="David-Palma M."/>
            <person name="Shea T."/>
            <person name="Sun S."/>
            <person name="Cuomo C.A."/>
            <person name="Heitman J."/>
        </authorList>
    </citation>
    <scope>NUCLEOTIDE SEQUENCE</scope>
    <source>
        <strain evidence="2">CBS 7841</strain>
    </source>
</reference>
<dbReference type="PANTHER" id="PTHR30466:SF1">
    <property type="entry name" value="FMN REDUCTASE (NADH) RUTF"/>
    <property type="match status" value="1"/>
</dbReference>
<proteinExistence type="predicted"/>
<dbReference type="EMBL" id="CP143786">
    <property type="protein sequence ID" value="WVN87798.1"/>
    <property type="molecule type" value="Genomic_DNA"/>
</dbReference>
<reference evidence="2" key="1">
    <citation type="submission" date="2016-06" db="EMBL/GenBank/DDBJ databases">
        <authorList>
            <person name="Cuomo C."/>
            <person name="Litvintseva A."/>
            <person name="Heitman J."/>
            <person name="Chen Y."/>
            <person name="Sun S."/>
            <person name="Springer D."/>
            <person name="Dromer F."/>
            <person name="Young S."/>
            <person name="Zeng Q."/>
            <person name="Chapman S."/>
            <person name="Gujja S."/>
            <person name="Saif S."/>
            <person name="Birren B."/>
        </authorList>
    </citation>
    <scope>NUCLEOTIDE SEQUENCE</scope>
    <source>
        <strain evidence="2">CBS 7841</strain>
    </source>
</reference>
<dbReference type="InterPro" id="IPR012349">
    <property type="entry name" value="Split_barrel_FMN-bd"/>
</dbReference>
<dbReference type="SUPFAM" id="SSF50475">
    <property type="entry name" value="FMN-binding split barrel"/>
    <property type="match status" value="2"/>
</dbReference>
<dbReference type="InterPro" id="IPR050268">
    <property type="entry name" value="NADH-dep_flavin_reductase"/>
</dbReference>
<dbReference type="Proteomes" id="UP000094043">
    <property type="component" value="Chromosome 3"/>
</dbReference>
<protein>
    <submittedName>
        <fullName evidence="2">Uncharacterized protein</fullName>
    </submittedName>
</protein>
<dbReference type="GeneID" id="91087204"/>
<dbReference type="InterPro" id="IPR002563">
    <property type="entry name" value="Flavin_Rdtase-like_dom"/>
</dbReference>
<name>A0A1E3IPU5_9TREE</name>
<sequence>MRKRIYLKRHYGTAIQSKPDIAVLLRKVMRNVAQPVAIAVATIPPSSSPTPVAKYHGATLTSFTSLTLHPRPLVAFSLRLPSRMADCLRPWGISKRQDENAVSGFKRESNGLQLPPKSELPWPLCQLPMPEHPPPWAQALFSKIPNPLSSAFATAPASLPTASPATSMPPSPLTISLLSTANESIADALAQPQTDHSSIFAMPHTWDDPTSSQPSHPPSLKGCIGSLQCQVVGSVLLRDLRLPEDIQEGEGSEMFICRVVGVDTGSGTEPLLHWRRKYAGVRQMD</sequence>